<protein>
    <submittedName>
        <fullName evidence="2">Uncharacterized protein</fullName>
    </submittedName>
</protein>
<evidence type="ECO:0000313" key="3">
    <source>
        <dbReference type="Proteomes" id="UP001055125"/>
    </source>
</evidence>
<gene>
    <name evidence="2" type="ORF">OCOJLMKI_1782</name>
</gene>
<reference evidence="2" key="1">
    <citation type="journal article" date="2021" name="Front. Microbiol.">
        <title>Comprehensive Comparative Genomics and Phenotyping of Methylobacterium Species.</title>
        <authorList>
            <person name="Alessa O."/>
            <person name="Ogura Y."/>
            <person name="Fujitani Y."/>
            <person name="Takami H."/>
            <person name="Hayashi T."/>
            <person name="Sahin N."/>
            <person name="Tani A."/>
        </authorList>
    </citation>
    <scope>NUCLEOTIDE SEQUENCE</scope>
    <source>
        <strain evidence="2">DSM 19015</strain>
    </source>
</reference>
<proteinExistence type="predicted"/>
<dbReference type="Proteomes" id="UP001055125">
    <property type="component" value="Unassembled WGS sequence"/>
</dbReference>
<name>A0ABQ4RWF7_9HYPH</name>
<feature type="signal peptide" evidence="1">
    <location>
        <begin position="1"/>
        <end position="31"/>
    </location>
</feature>
<keyword evidence="3" id="KW-1185">Reference proteome</keyword>
<evidence type="ECO:0000313" key="2">
    <source>
        <dbReference type="EMBL" id="GJD94579.1"/>
    </source>
</evidence>
<comment type="caution">
    <text evidence="2">The sequence shown here is derived from an EMBL/GenBank/DDBJ whole genome shotgun (WGS) entry which is preliminary data.</text>
</comment>
<dbReference type="RefSeq" id="WP_238243753.1">
    <property type="nucleotide sequence ID" value="NZ_BPQP01000027.1"/>
</dbReference>
<sequence length="296" mass="31387">MMRANRIGRPAASAAFLGLLLAVAGQGPASAEPHGIDTEHLFGFTEGSDIGVPGERELESETTSRVGKRGGRFRAFDSGLALKMPLTDWFRVAPGISFAAYDIGGVPGLADRSVGTFSGAFVEARFRLLRRDAAPFGLTLNVVPSLGRIDAGTGQRVRSYGSEFGLLVDRELIPGLVVGAINLGYGLASVRSDAGGATAEGSNLEVAGALAYQIQPGLFLGGEARYVRAYGGLALEDFAGDAVYLGPTLYTALSERAWLSFTWGRQVHGRAVGERGDLDLTTFDRHQLRLRIGYSF</sequence>
<evidence type="ECO:0000256" key="1">
    <source>
        <dbReference type="SAM" id="SignalP"/>
    </source>
</evidence>
<organism evidence="2 3">
    <name type="scientific">Methylobacterium iners</name>
    <dbReference type="NCBI Taxonomy" id="418707"/>
    <lineage>
        <taxon>Bacteria</taxon>
        <taxon>Pseudomonadati</taxon>
        <taxon>Pseudomonadota</taxon>
        <taxon>Alphaproteobacteria</taxon>
        <taxon>Hyphomicrobiales</taxon>
        <taxon>Methylobacteriaceae</taxon>
        <taxon>Methylobacterium</taxon>
    </lineage>
</organism>
<dbReference type="EMBL" id="BPQP01000027">
    <property type="protein sequence ID" value="GJD94579.1"/>
    <property type="molecule type" value="Genomic_DNA"/>
</dbReference>
<feature type="chain" id="PRO_5045473669" evidence="1">
    <location>
        <begin position="32"/>
        <end position="296"/>
    </location>
</feature>
<reference evidence="2" key="2">
    <citation type="submission" date="2021-08" db="EMBL/GenBank/DDBJ databases">
        <authorList>
            <person name="Tani A."/>
            <person name="Ola A."/>
            <person name="Ogura Y."/>
            <person name="Katsura K."/>
            <person name="Hayashi T."/>
        </authorList>
    </citation>
    <scope>NUCLEOTIDE SEQUENCE</scope>
    <source>
        <strain evidence="2">DSM 19015</strain>
    </source>
</reference>
<keyword evidence="1" id="KW-0732">Signal</keyword>
<accession>A0ABQ4RWF7</accession>